<gene>
    <name evidence="9" type="primary">sugA_4</name>
    <name evidence="9" type="ORF">SDC9_65141</name>
</gene>
<dbReference type="Gene3D" id="1.10.3720.10">
    <property type="entry name" value="MetI-like"/>
    <property type="match status" value="1"/>
</dbReference>
<protein>
    <submittedName>
        <fullName evidence="9">Trehalose transport system permease protein SugA</fullName>
    </submittedName>
</protein>
<dbReference type="GO" id="GO:0005886">
    <property type="term" value="C:plasma membrane"/>
    <property type="evidence" value="ECO:0007669"/>
    <property type="project" value="UniProtKB-SubCell"/>
</dbReference>
<evidence type="ECO:0000256" key="7">
    <source>
        <dbReference type="SAM" id="Phobius"/>
    </source>
</evidence>
<feature type="transmembrane region" description="Helical" evidence="7">
    <location>
        <begin position="118"/>
        <end position="138"/>
    </location>
</feature>
<keyword evidence="5 7" id="KW-1133">Transmembrane helix</keyword>
<evidence type="ECO:0000313" key="9">
    <source>
        <dbReference type="EMBL" id="MPM18728.1"/>
    </source>
</evidence>
<evidence type="ECO:0000256" key="2">
    <source>
        <dbReference type="ARBA" id="ARBA00022448"/>
    </source>
</evidence>
<dbReference type="InterPro" id="IPR035906">
    <property type="entry name" value="MetI-like_sf"/>
</dbReference>
<dbReference type="Pfam" id="PF00528">
    <property type="entry name" value="BPD_transp_1"/>
    <property type="match status" value="1"/>
</dbReference>
<dbReference type="InterPro" id="IPR000515">
    <property type="entry name" value="MetI-like"/>
</dbReference>
<dbReference type="GO" id="GO:0055085">
    <property type="term" value="P:transmembrane transport"/>
    <property type="evidence" value="ECO:0007669"/>
    <property type="project" value="InterPro"/>
</dbReference>
<feature type="transmembrane region" description="Helical" evidence="7">
    <location>
        <begin position="20"/>
        <end position="41"/>
    </location>
</feature>
<name>A0A644XSL2_9ZZZZ</name>
<keyword evidence="4 7" id="KW-0812">Transmembrane</keyword>
<dbReference type="EMBL" id="VSSQ01003037">
    <property type="protein sequence ID" value="MPM18728.1"/>
    <property type="molecule type" value="Genomic_DNA"/>
</dbReference>
<dbReference type="SUPFAM" id="SSF161098">
    <property type="entry name" value="MetI-like"/>
    <property type="match status" value="1"/>
</dbReference>
<accession>A0A644XSL2</accession>
<dbReference type="PANTHER" id="PTHR43005">
    <property type="entry name" value="BLR7065 PROTEIN"/>
    <property type="match status" value="1"/>
</dbReference>
<evidence type="ECO:0000256" key="3">
    <source>
        <dbReference type="ARBA" id="ARBA00022475"/>
    </source>
</evidence>
<feature type="transmembrane region" description="Helical" evidence="7">
    <location>
        <begin position="169"/>
        <end position="193"/>
    </location>
</feature>
<dbReference type="CDD" id="cd06261">
    <property type="entry name" value="TM_PBP2"/>
    <property type="match status" value="1"/>
</dbReference>
<feature type="domain" description="ABC transmembrane type-1" evidence="8">
    <location>
        <begin position="81"/>
        <end position="296"/>
    </location>
</feature>
<evidence type="ECO:0000256" key="1">
    <source>
        <dbReference type="ARBA" id="ARBA00004651"/>
    </source>
</evidence>
<keyword evidence="2" id="KW-0813">Transport</keyword>
<reference evidence="9" key="1">
    <citation type="submission" date="2019-08" db="EMBL/GenBank/DDBJ databases">
        <authorList>
            <person name="Kucharzyk K."/>
            <person name="Murdoch R.W."/>
            <person name="Higgins S."/>
            <person name="Loffler F."/>
        </authorList>
    </citation>
    <scope>NUCLEOTIDE SEQUENCE</scope>
</reference>
<dbReference type="PROSITE" id="PS50928">
    <property type="entry name" value="ABC_TM1"/>
    <property type="match status" value="1"/>
</dbReference>
<evidence type="ECO:0000256" key="4">
    <source>
        <dbReference type="ARBA" id="ARBA00022692"/>
    </source>
</evidence>
<feature type="transmembrane region" description="Helical" evidence="7">
    <location>
        <begin position="85"/>
        <end position="106"/>
    </location>
</feature>
<keyword evidence="6 7" id="KW-0472">Membrane</keyword>
<proteinExistence type="predicted"/>
<comment type="caution">
    <text evidence="9">The sequence shown here is derived from an EMBL/GenBank/DDBJ whole genome shotgun (WGS) entry which is preliminary data.</text>
</comment>
<keyword evidence="3" id="KW-1003">Cell membrane</keyword>
<sequence>MNKSARSHKPISIQKDKYLWPYLLVAPALITVCCIVLIPAVKALVMSLQNYDLRYSPKDIHYIGLENYKEVLGDKFFWNSVSRTLIMVLLCVSLQFLLGFALALLLNRSFRGRGVLRAVSMIPWVVPGVLVGLIWRWMYDGNYGVINDILVKLGIFKQFFGFLAQPDSALLSVIFTYVWQGIPFFTLMILAALQSVPHELYEAASIDGASAAQKLTRVTIPAIKNSITVSLMLRVIWVANSVDVIFNMTEGGPAYATQTLAVYIYQKAKAMNLGYSSTLAVLLMIILMCVAIPYMIYSFRTEEDL</sequence>
<feature type="transmembrane region" description="Helical" evidence="7">
    <location>
        <begin position="273"/>
        <end position="296"/>
    </location>
</feature>
<evidence type="ECO:0000259" key="8">
    <source>
        <dbReference type="PROSITE" id="PS50928"/>
    </source>
</evidence>
<dbReference type="PANTHER" id="PTHR43005:SF1">
    <property type="entry name" value="SPERMIDINE_PUTRESCINE TRANSPORT SYSTEM PERMEASE PROTEIN"/>
    <property type="match status" value="1"/>
</dbReference>
<comment type="subcellular location">
    <subcellularLocation>
        <location evidence="1">Cell membrane</location>
        <topology evidence="1">Multi-pass membrane protein</topology>
    </subcellularLocation>
</comment>
<dbReference type="AlphaFoldDB" id="A0A644XSL2"/>
<evidence type="ECO:0000256" key="5">
    <source>
        <dbReference type="ARBA" id="ARBA00022989"/>
    </source>
</evidence>
<evidence type="ECO:0000256" key="6">
    <source>
        <dbReference type="ARBA" id="ARBA00023136"/>
    </source>
</evidence>
<organism evidence="9">
    <name type="scientific">bioreactor metagenome</name>
    <dbReference type="NCBI Taxonomy" id="1076179"/>
    <lineage>
        <taxon>unclassified sequences</taxon>
        <taxon>metagenomes</taxon>
        <taxon>ecological metagenomes</taxon>
    </lineage>
</organism>